<evidence type="ECO:0000256" key="6">
    <source>
        <dbReference type="SAM" id="Phobius"/>
    </source>
</evidence>
<keyword evidence="8" id="KW-0482">Metalloprotease</keyword>
<feature type="coiled-coil region" evidence="5">
    <location>
        <begin position="120"/>
        <end position="189"/>
    </location>
</feature>
<keyword evidence="2" id="KW-0479">Metal-binding</keyword>
<evidence type="ECO:0000313" key="8">
    <source>
        <dbReference type="EMBL" id="TXG78210.1"/>
    </source>
</evidence>
<sequence length="329" mass="37793">MRTRLIFWLCFIGFVGGLLWHIESNRLPCQKPITYRIGTFDRQFGITQTSFLEALAEAERPWEEVLGRNLFQYDLAASFQINLVFDERQARTQAQQQLASHLADNIEDRNSITASYQVLLEQYQKANRVYESARIDFENQVSTYNAAVASWNESDRTDEDELERLQRQAKALEKQAQALEEKRQSINVLVPQVNALARSEQQKVSEYNREITNFTEHYGTGGEFEQGLYTGTGIDIYQFDDKSHLRAVLVHELGHALALDHATNPQSIMYPLLQEQTLEPLKLSAEDTVALRTQCERTTFDQIRQDFGTWVIFWQTLLTGSTKAASATP</sequence>
<dbReference type="AlphaFoldDB" id="A0A5C7J9D3"/>
<reference evidence="8 9" key="1">
    <citation type="submission" date="2018-09" db="EMBL/GenBank/DDBJ databases">
        <title>Metagenome Assembled Genomes from an Advanced Water Purification Facility.</title>
        <authorList>
            <person name="Stamps B.W."/>
            <person name="Spear J.R."/>
        </authorList>
    </citation>
    <scope>NUCLEOTIDE SEQUENCE [LARGE SCALE GENOMIC DNA]</scope>
    <source>
        <strain evidence="8">Bin_63_2</strain>
    </source>
</reference>
<keyword evidence="4" id="KW-0862">Zinc</keyword>
<evidence type="ECO:0000256" key="5">
    <source>
        <dbReference type="SAM" id="Coils"/>
    </source>
</evidence>
<dbReference type="InterPro" id="IPR001818">
    <property type="entry name" value="Pept_M10_metallopeptidase"/>
</dbReference>
<comment type="caution">
    <text evidence="8">The sequence shown here is derived from an EMBL/GenBank/DDBJ whole genome shotgun (WGS) entry which is preliminary data.</text>
</comment>
<dbReference type="GO" id="GO:0004222">
    <property type="term" value="F:metalloendopeptidase activity"/>
    <property type="evidence" value="ECO:0007669"/>
    <property type="project" value="InterPro"/>
</dbReference>
<dbReference type="SUPFAM" id="SSF55486">
    <property type="entry name" value="Metalloproteases ('zincins'), catalytic domain"/>
    <property type="match status" value="1"/>
</dbReference>
<gene>
    <name evidence="8" type="ORF">E6Q11_01515</name>
</gene>
<dbReference type="GO" id="GO:0008270">
    <property type="term" value="F:zinc ion binding"/>
    <property type="evidence" value="ECO:0007669"/>
    <property type="project" value="InterPro"/>
</dbReference>
<evidence type="ECO:0000313" key="9">
    <source>
        <dbReference type="Proteomes" id="UP000321026"/>
    </source>
</evidence>
<keyword evidence="1 8" id="KW-0645">Protease</keyword>
<evidence type="ECO:0000259" key="7">
    <source>
        <dbReference type="Pfam" id="PF00413"/>
    </source>
</evidence>
<dbReference type="Gene3D" id="3.40.390.10">
    <property type="entry name" value="Collagenase (Catalytic Domain)"/>
    <property type="match status" value="1"/>
</dbReference>
<protein>
    <submittedName>
        <fullName evidence="8">Matrixin family metalloprotease</fullName>
    </submittedName>
</protein>
<dbReference type="Pfam" id="PF00413">
    <property type="entry name" value="Peptidase_M10"/>
    <property type="match status" value="1"/>
</dbReference>
<name>A0A5C7J9D3_9BACT</name>
<keyword evidence="6" id="KW-1133">Transmembrane helix</keyword>
<evidence type="ECO:0000256" key="2">
    <source>
        <dbReference type="ARBA" id="ARBA00022723"/>
    </source>
</evidence>
<keyword evidence="6" id="KW-0812">Transmembrane</keyword>
<evidence type="ECO:0000256" key="3">
    <source>
        <dbReference type="ARBA" id="ARBA00022801"/>
    </source>
</evidence>
<dbReference type="InterPro" id="IPR024079">
    <property type="entry name" value="MetalloPept_cat_dom_sf"/>
</dbReference>
<dbReference type="EMBL" id="SSDS01000024">
    <property type="protein sequence ID" value="TXG78210.1"/>
    <property type="molecule type" value="Genomic_DNA"/>
</dbReference>
<feature type="transmembrane region" description="Helical" evidence="6">
    <location>
        <begin position="5"/>
        <end position="22"/>
    </location>
</feature>
<keyword evidence="6" id="KW-0472">Membrane</keyword>
<keyword evidence="5" id="KW-0175">Coiled coil</keyword>
<dbReference type="GO" id="GO:0031012">
    <property type="term" value="C:extracellular matrix"/>
    <property type="evidence" value="ECO:0007669"/>
    <property type="project" value="InterPro"/>
</dbReference>
<accession>A0A5C7J9D3</accession>
<dbReference type="Proteomes" id="UP000321026">
    <property type="component" value="Unassembled WGS sequence"/>
</dbReference>
<keyword evidence="3" id="KW-0378">Hydrolase</keyword>
<feature type="domain" description="Peptidase M10 metallopeptidase" evidence="7">
    <location>
        <begin position="31"/>
        <end position="291"/>
    </location>
</feature>
<dbReference type="GO" id="GO:0006508">
    <property type="term" value="P:proteolysis"/>
    <property type="evidence" value="ECO:0007669"/>
    <property type="project" value="UniProtKB-KW"/>
</dbReference>
<proteinExistence type="predicted"/>
<organism evidence="8 9">
    <name type="scientific">Candidatus Dojkabacteria bacterium</name>
    <dbReference type="NCBI Taxonomy" id="2099670"/>
    <lineage>
        <taxon>Bacteria</taxon>
        <taxon>Candidatus Dojkabacteria</taxon>
    </lineage>
</organism>
<evidence type="ECO:0000256" key="1">
    <source>
        <dbReference type="ARBA" id="ARBA00022670"/>
    </source>
</evidence>
<evidence type="ECO:0000256" key="4">
    <source>
        <dbReference type="ARBA" id="ARBA00022833"/>
    </source>
</evidence>